<dbReference type="RefSeq" id="WP_028528479.1">
    <property type="nucleotide sequence ID" value="NZ_CABLBR010000011.1"/>
</dbReference>
<name>A0ABY5VDF3_9FIRM</name>
<evidence type="ECO:0008006" key="4">
    <source>
        <dbReference type="Google" id="ProtNLM"/>
    </source>
</evidence>
<evidence type="ECO:0000313" key="3">
    <source>
        <dbReference type="Proteomes" id="UP001060164"/>
    </source>
</evidence>
<protein>
    <recommendedName>
        <fullName evidence="4">ATPase</fullName>
    </recommendedName>
</protein>
<dbReference type="Proteomes" id="UP001060164">
    <property type="component" value="Chromosome"/>
</dbReference>
<accession>A0ABY5VDF3</accession>
<feature type="coiled-coil region" evidence="1">
    <location>
        <begin position="19"/>
        <end position="76"/>
    </location>
</feature>
<keyword evidence="3" id="KW-1185">Reference proteome</keyword>
<dbReference type="EMBL" id="CP102290">
    <property type="protein sequence ID" value="UWP57983.1"/>
    <property type="molecule type" value="Genomic_DNA"/>
</dbReference>
<evidence type="ECO:0000256" key="1">
    <source>
        <dbReference type="SAM" id="Coils"/>
    </source>
</evidence>
<gene>
    <name evidence="2" type="ORF">NQ502_11305</name>
</gene>
<keyword evidence="1" id="KW-0175">Coiled coil</keyword>
<sequence>METVIKKLSEIEVAAKKIMDNANAELKVLDARMQENSDAFDAQVEADTRRRLGELRENLEKENNAALKKLKDDTEKGLTHLNQYYEEHHEALADEIVKRIIGV</sequence>
<reference evidence="2" key="1">
    <citation type="journal article" date="2022" name="Cell">
        <title>Design, construction, and in vivo augmentation of a complex gut microbiome.</title>
        <authorList>
            <person name="Cheng A.G."/>
            <person name="Ho P.Y."/>
            <person name="Aranda-Diaz A."/>
            <person name="Jain S."/>
            <person name="Yu F.B."/>
            <person name="Meng X."/>
            <person name="Wang M."/>
            <person name="Iakiviak M."/>
            <person name="Nagashima K."/>
            <person name="Zhao A."/>
            <person name="Murugkar P."/>
            <person name="Patil A."/>
            <person name="Atabakhsh K."/>
            <person name="Weakley A."/>
            <person name="Yan J."/>
            <person name="Brumbaugh A.R."/>
            <person name="Higginbottom S."/>
            <person name="Dimas A."/>
            <person name="Shiver A.L."/>
            <person name="Deutschbauer A."/>
            <person name="Neff N."/>
            <person name="Sonnenburg J.L."/>
            <person name="Huang K.C."/>
            <person name="Fischbach M.A."/>
        </authorList>
    </citation>
    <scope>NUCLEOTIDE SEQUENCE</scope>
    <source>
        <strain evidence="2">DSM 19829</strain>
    </source>
</reference>
<proteinExistence type="predicted"/>
<organism evidence="2 3">
    <name type="scientific">Ruminococcus gauvreauii</name>
    <dbReference type="NCBI Taxonomy" id="438033"/>
    <lineage>
        <taxon>Bacteria</taxon>
        <taxon>Bacillati</taxon>
        <taxon>Bacillota</taxon>
        <taxon>Clostridia</taxon>
        <taxon>Eubacteriales</taxon>
        <taxon>Oscillospiraceae</taxon>
        <taxon>Ruminococcus</taxon>
    </lineage>
</organism>
<evidence type="ECO:0000313" key="2">
    <source>
        <dbReference type="EMBL" id="UWP57983.1"/>
    </source>
</evidence>